<feature type="region of interest" description="Disordered" evidence="1">
    <location>
        <begin position="197"/>
        <end position="217"/>
    </location>
</feature>
<feature type="compositionally biased region" description="Polar residues" evidence="1">
    <location>
        <begin position="1"/>
        <end position="29"/>
    </location>
</feature>
<name>A0A6A6ZPK5_9PLEO</name>
<feature type="region of interest" description="Disordered" evidence="1">
    <location>
        <begin position="1"/>
        <end position="169"/>
    </location>
</feature>
<proteinExistence type="predicted"/>
<evidence type="ECO:0000313" key="3">
    <source>
        <dbReference type="Proteomes" id="UP000799424"/>
    </source>
</evidence>
<accession>A0A6A6ZPK5</accession>
<dbReference type="OrthoDB" id="2530523at2759"/>
<feature type="compositionally biased region" description="Basic and acidic residues" evidence="1">
    <location>
        <begin position="207"/>
        <end position="217"/>
    </location>
</feature>
<dbReference type="AlphaFoldDB" id="A0A6A6ZPK5"/>
<dbReference type="Proteomes" id="UP000799424">
    <property type="component" value="Unassembled WGS sequence"/>
</dbReference>
<feature type="compositionally biased region" description="Polar residues" evidence="1">
    <location>
        <begin position="101"/>
        <end position="111"/>
    </location>
</feature>
<reference evidence="2" key="1">
    <citation type="journal article" date="2020" name="Stud. Mycol.">
        <title>101 Dothideomycetes genomes: a test case for predicting lifestyles and emergence of pathogens.</title>
        <authorList>
            <person name="Haridas S."/>
            <person name="Albert R."/>
            <person name="Binder M."/>
            <person name="Bloem J."/>
            <person name="Labutti K."/>
            <person name="Salamov A."/>
            <person name="Andreopoulos B."/>
            <person name="Baker S."/>
            <person name="Barry K."/>
            <person name="Bills G."/>
            <person name="Bluhm B."/>
            <person name="Cannon C."/>
            <person name="Castanera R."/>
            <person name="Culley D."/>
            <person name="Daum C."/>
            <person name="Ezra D."/>
            <person name="Gonzalez J."/>
            <person name="Henrissat B."/>
            <person name="Kuo A."/>
            <person name="Liang C."/>
            <person name="Lipzen A."/>
            <person name="Lutzoni F."/>
            <person name="Magnuson J."/>
            <person name="Mondo S."/>
            <person name="Nolan M."/>
            <person name="Ohm R."/>
            <person name="Pangilinan J."/>
            <person name="Park H.-J."/>
            <person name="Ramirez L."/>
            <person name="Alfaro M."/>
            <person name="Sun H."/>
            <person name="Tritt A."/>
            <person name="Yoshinaga Y."/>
            <person name="Zwiers L.-H."/>
            <person name="Turgeon B."/>
            <person name="Goodwin S."/>
            <person name="Spatafora J."/>
            <person name="Crous P."/>
            <person name="Grigoriev I."/>
        </authorList>
    </citation>
    <scope>NUCLEOTIDE SEQUENCE</scope>
    <source>
        <strain evidence="2">CBS 113818</strain>
    </source>
</reference>
<feature type="region of interest" description="Disordered" evidence="1">
    <location>
        <begin position="282"/>
        <end position="315"/>
    </location>
</feature>
<keyword evidence="3" id="KW-1185">Reference proteome</keyword>
<evidence type="ECO:0000256" key="1">
    <source>
        <dbReference type="SAM" id="MobiDB-lite"/>
    </source>
</evidence>
<evidence type="ECO:0000313" key="2">
    <source>
        <dbReference type="EMBL" id="KAF2822808.1"/>
    </source>
</evidence>
<sequence length="333" mass="35763">MDYQAFNSQQAPFGGFNVTSSAPSPQANLHPQAPFQQPNAQFAYGQYPTSNGMSMMQPMQLGGMQRELTRHGAAALQQQQSYSQPPFSQALPSPAHHQFAQGRQTASPSSSHAQQPYAPAHAQQSPGTLPSSAQQQQQHPMSQVKPEPAQAQTPVKAVPPSPVSPVAQARNQDRVATLLEINSILIKEVCDLQTQGKAGQVGQPADGKPEGDKPAPSKEYVDYMRRLQANLAFLAQNAEKNPKPGQQVQPGPAIMSIPAAPADLVKLYQKLVDLFPGWKGQTAQMKQSPGPQRINSTTSIGSQPPNSAGLQQNWGQSAMANMQQAQLQAKVDQ</sequence>
<gene>
    <name evidence="2" type="ORF">CC86DRAFT_300092</name>
</gene>
<feature type="compositionally biased region" description="Low complexity" evidence="1">
    <location>
        <begin position="112"/>
        <end position="124"/>
    </location>
</feature>
<dbReference type="EMBL" id="MU006233">
    <property type="protein sequence ID" value="KAF2822808.1"/>
    <property type="molecule type" value="Genomic_DNA"/>
</dbReference>
<organism evidence="2 3">
    <name type="scientific">Ophiobolus disseminans</name>
    <dbReference type="NCBI Taxonomy" id="1469910"/>
    <lineage>
        <taxon>Eukaryota</taxon>
        <taxon>Fungi</taxon>
        <taxon>Dikarya</taxon>
        <taxon>Ascomycota</taxon>
        <taxon>Pezizomycotina</taxon>
        <taxon>Dothideomycetes</taxon>
        <taxon>Pleosporomycetidae</taxon>
        <taxon>Pleosporales</taxon>
        <taxon>Pleosporineae</taxon>
        <taxon>Phaeosphaeriaceae</taxon>
        <taxon>Ophiobolus</taxon>
    </lineage>
</organism>
<feature type="compositionally biased region" description="Low complexity" evidence="1">
    <location>
        <begin position="31"/>
        <end position="43"/>
    </location>
</feature>
<feature type="compositionally biased region" description="Low complexity" evidence="1">
    <location>
        <begin position="73"/>
        <end position="90"/>
    </location>
</feature>
<protein>
    <submittedName>
        <fullName evidence="2">Uncharacterized protein</fullName>
    </submittedName>
</protein>